<comment type="similarity">
    <text evidence="2">Belongs to the pterin-4-alpha-carbinolamine dehydratase family.</text>
</comment>
<dbReference type="Pfam" id="PF01329">
    <property type="entry name" value="Pterin_4a"/>
    <property type="match status" value="1"/>
</dbReference>
<evidence type="ECO:0000256" key="4">
    <source>
        <dbReference type="ARBA" id="ARBA00023239"/>
    </source>
</evidence>
<organism evidence="5 6">
    <name type="scientific">Falsigemmobacter faecalis</name>
    <dbReference type="NCBI Taxonomy" id="2488730"/>
    <lineage>
        <taxon>Bacteria</taxon>
        <taxon>Pseudomonadati</taxon>
        <taxon>Pseudomonadota</taxon>
        <taxon>Alphaproteobacteria</taxon>
        <taxon>Rhodobacterales</taxon>
        <taxon>Paracoccaceae</taxon>
        <taxon>Falsigemmobacter</taxon>
    </lineage>
</organism>
<dbReference type="EMBL" id="RRAZ01000005">
    <property type="protein sequence ID" value="RRH76842.1"/>
    <property type="molecule type" value="Genomic_DNA"/>
</dbReference>
<accession>A0A3P3DTI3</accession>
<dbReference type="SUPFAM" id="SSF55248">
    <property type="entry name" value="PCD-like"/>
    <property type="match status" value="1"/>
</dbReference>
<evidence type="ECO:0000313" key="5">
    <source>
        <dbReference type="EMBL" id="RRH76842.1"/>
    </source>
</evidence>
<evidence type="ECO:0000256" key="1">
    <source>
        <dbReference type="ARBA" id="ARBA00001554"/>
    </source>
</evidence>
<name>A0A3P3DTI3_9RHOB</name>
<proteinExistence type="inferred from homology"/>
<dbReference type="GO" id="GO:0008124">
    <property type="term" value="F:4-alpha-hydroxytetrahydrobiopterin dehydratase activity"/>
    <property type="evidence" value="ECO:0007669"/>
    <property type="project" value="UniProtKB-EC"/>
</dbReference>
<protein>
    <recommendedName>
        <fullName evidence="3">4a-hydroxytetrahydrobiopterin dehydratase</fullName>
        <ecNumber evidence="3">4.2.1.96</ecNumber>
    </recommendedName>
</protein>
<reference evidence="5 6" key="1">
    <citation type="submission" date="2018-11" db="EMBL/GenBank/DDBJ databases">
        <title>Gemmobacter sp. nov., YIM 102744-1 draft genome.</title>
        <authorList>
            <person name="Li G."/>
            <person name="Jiang Y."/>
        </authorList>
    </citation>
    <scope>NUCLEOTIDE SEQUENCE [LARGE SCALE GENOMIC DNA]</scope>
    <source>
        <strain evidence="5 6">YIM 102744-1</strain>
    </source>
</reference>
<dbReference type="EC" id="4.2.1.96" evidence="3"/>
<comment type="catalytic activity">
    <reaction evidence="1">
        <text>(4aS,6R)-4a-hydroxy-L-erythro-5,6,7,8-tetrahydrobiopterin = (6R)-L-erythro-6,7-dihydrobiopterin + H2O</text>
        <dbReference type="Rhea" id="RHEA:11920"/>
        <dbReference type="ChEBI" id="CHEBI:15377"/>
        <dbReference type="ChEBI" id="CHEBI:15642"/>
        <dbReference type="ChEBI" id="CHEBI:43120"/>
        <dbReference type="EC" id="4.2.1.96"/>
    </reaction>
</comment>
<dbReference type="Proteomes" id="UP000282125">
    <property type="component" value="Unassembled WGS sequence"/>
</dbReference>
<dbReference type="OrthoDB" id="9794987at2"/>
<dbReference type="InterPro" id="IPR001533">
    <property type="entry name" value="Pterin_deHydtase"/>
</dbReference>
<gene>
    <name evidence="5" type="ORF">EG244_04325</name>
</gene>
<dbReference type="PANTHER" id="PTHR12599:SF0">
    <property type="entry name" value="PTERIN-4-ALPHA-CARBINOLAMINE DEHYDRATASE"/>
    <property type="match status" value="1"/>
</dbReference>
<dbReference type="InterPro" id="IPR036428">
    <property type="entry name" value="PCD_sf"/>
</dbReference>
<evidence type="ECO:0000256" key="3">
    <source>
        <dbReference type="ARBA" id="ARBA00013252"/>
    </source>
</evidence>
<dbReference type="AlphaFoldDB" id="A0A3P3DTI3"/>
<evidence type="ECO:0000313" key="6">
    <source>
        <dbReference type="Proteomes" id="UP000282125"/>
    </source>
</evidence>
<dbReference type="PANTHER" id="PTHR12599">
    <property type="entry name" value="PTERIN-4-ALPHA-CARBINOLAMINE DEHYDRATASE"/>
    <property type="match status" value="1"/>
</dbReference>
<evidence type="ECO:0000256" key="2">
    <source>
        <dbReference type="ARBA" id="ARBA00006472"/>
    </source>
</evidence>
<dbReference type="NCBIfam" id="NF002017">
    <property type="entry name" value="PRK00823.1-2"/>
    <property type="match status" value="1"/>
</dbReference>
<dbReference type="RefSeq" id="WP_124963787.1">
    <property type="nucleotide sequence ID" value="NZ_RRAZ01000005.1"/>
</dbReference>
<comment type="caution">
    <text evidence="5">The sequence shown here is derived from an EMBL/GenBank/DDBJ whole genome shotgun (WGS) entry which is preliminary data.</text>
</comment>
<keyword evidence="4 5" id="KW-0456">Lyase</keyword>
<keyword evidence="6" id="KW-1185">Reference proteome</keyword>
<dbReference type="GO" id="GO:0006729">
    <property type="term" value="P:tetrahydrobiopterin biosynthetic process"/>
    <property type="evidence" value="ECO:0007669"/>
    <property type="project" value="InterPro"/>
</dbReference>
<sequence>MRLTDPEIETALAELTADWRSDGAALFLRVTRRDFASALALVTQVGAAAEAQNHHPDVTLGWGYCSFRLTTHSDGGLTAKDLKLARAIDAIIAS</sequence>
<dbReference type="CDD" id="cd00488">
    <property type="entry name" value="PCD_DCoH"/>
    <property type="match status" value="1"/>
</dbReference>
<dbReference type="Gene3D" id="3.30.1360.20">
    <property type="entry name" value="Transcriptional coactivator/pterin dehydratase"/>
    <property type="match status" value="1"/>
</dbReference>